<dbReference type="PROSITE" id="PS50042">
    <property type="entry name" value="CNMP_BINDING_3"/>
    <property type="match status" value="1"/>
</dbReference>
<dbReference type="Pfam" id="PF02769">
    <property type="entry name" value="AIRS_C"/>
    <property type="match status" value="1"/>
</dbReference>
<dbReference type="Pfam" id="PF00586">
    <property type="entry name" value="AIRS"/>
    <property type="match status" value="1"/>
</dbReference>
<gene>
    <name evidence="3" type="primary">hypE</name>
    <name evidence="3" type="ORF">ENW73_02040</name>
</gene>
<dbReference type="InterPro" id="IPR000595">
    <property type="entry name" value="cNMP-bd_dom"/>
</dbReference>
<evidence type="ECO:0000259" key="2">
    <source>
        <dbReference type="PROSITE" id="PS50042"/>
    </source>
</evidence>
<dbReference type="AlphaFoldDB" id="A0A7C6E9P4"/>
<dbReference type="SUPFAM" id="SSF55326">
    <property type="entry name" value="PurM N-terminal domain-like"/>
    <property type="match status" value="1"/>
</dbReference>
<proteinExistence type="inferred from homology"/>
<dbReference type="InterPro" id="IPR036676">
    <property type="entry name" value="PurM-like_C_sf"/>
</dbReference>
<accession>A0A7C6E9P4</accession>
<comment type="similarity">
    <text evidence="1">Belongs to the HypE family.</text>
</comment>
<evidence type="ECO:0000256" key="1">
    <source>
        <dbReference type="ARBA" id="ARBA00006243"/>
    </source>
</evidence>
<dbReference type="PANTHER" id="PTHR30303:SF0">
    <property type="entry name" value="CARBAMOYL DEHYDRATASE HYPE"/>
    <property type="match status" value="1"/>
</dbReference>
<reference evidence="3" key="1">
    <citation type="journal article" date="2020" name="mSystems">
        <title>Genome- and Community-Level Interaction Insights into Carbon Utilization and Element Cycling Functions of Hydrothermarchaeota in Hydrothermal Sediment.</title>
        <authorList>
            <person name="Zhou Z."/>
            <person name="Liu Y."/>
            <person name="Xu W."/>
            <person name="Pan J."/>
            <person name="Luo Z.H."/>
            <person name="Li M."/>
        </authorList>
    </citation>
    <scope>NUCLEOTIDE SEQUENCE [LARGE SCALE GENOMIC DNA]</scope>
    <source>
        <strain evidence="3">SpSt-876</strain>
    </source>
</reference>
<dbReference type="NCBIfam" id="TIGR02124">
    <property type="entry name" value="hypE"/>
    <property type="match status" value="1"/>
</dbReference>
<dbReference type="SUPFAM" id="SSF56042">
    <property type="entry name" value="PurM C-terminal domain-like"/>
    <property type="match status" value="1"/>
</dbReference>
<dbReference type="InterPro" id="IPR036921">
    <property type="entry name" value="PurM-like_N_sf"/>
</dbReference>
<dbReference type="Gene3D" id="3.30.1330.10">
    <property type="entry name" value="PurM-like, N-terminal domain"/>
    <property type="match status" value="1"/>
</dbReference>
<comment type="caution">
    <text evidence="3">The sequence shown here is derived from an EMBL/GenBank/DDBJ whole genome shotgun (WGS) entry which is preliminary data.</text>
</comment>
<dbReference type="PIRSF" id="PIRSF005644">
    <property type="entry name" value="Hdrgns_mtr_HypE"/>
    <property type="match status" value="1"/>
</dbReference>
<feature type="domain" description="Cyclic nucleotide-binding" evidence="2">
    <location>
        <begin position="278"/>
        <end position="350"/>
    </location>
</feature>
<protein>
    <submittedName>
        <fullName evidence="3">Hydrogenase expression/formation protein HypE</fullName>
    </submittedName>
</protein>
<organism evidence="3">
    <name type="scientific">candidate division WOR-3 bacterium</name>
    <dbReference type="NCBI Taxonomy" id="2052148"/>
    <lineage>
        <taxon>Bacteria</taxon>
        <taxon>Bacteria division WOR-3</taxon>
    </lineage>
</organism>
<dbReference type="GO" id="GO:0051604">
    <property type="term" value="P:protein maturation"/>
    <property type="evidence" value="ECO:0007669"/>
    <property type="project" value="TreeGrafter"/>
</dbReference>
<dbReference type="InterPro" id="IPR010918">
    <property type="entry name" value="PurM-like_C_dom"/>
</dbReference>
<dbReference type="PANTHER" id="PTHR30303">
    <property type="entry name" value="HYDROGENASE ISOENZYMES FORMATION PROTEIN HYPE"/>
    <property type="match status" value="1"/>
</dbReference>
<dbReference type="InterPro" id="IPR016188">
    <property type="entry name" value="PurM-like_N"/>
</dbReference>
<dbReference type="Gene3D" id="3.90.650.10">
    <property type="entry name" value="PurM-like C-terminal domain"/>
    <property type="match status" value="1"/>
</dbReference>
<evidence type="ECO:0000313" key="3">
    <source>
        <dbReference type="EMBL" id="HHS51634.1"/>
    </source>
</evidence>
<sequence>MNIGNSDLKVTLAHGSGGRKMHRLIKEMFLKYFSNPVLARLGDSAEITKPKNRIAFTTDGYVVQPIFFPGGDIGKLAVCGTINDLAVSGASPKYLAVSFIIQEGFPFVHLEKICQSMAKTAKEAKVKIVAGDTKVIENREAQTGQQKNGAEIYIITTGIGIYPPFMKDYSLGVEKIKPNDLVLINGGIGEHETAIILAREEFEFKAEVKSDCAPLNQLISDLLLICPRIRFMRDPTRGGLATTLNEIVESTNLGIIIDEQAIIIKPAVKGICELLGFDPLYLANEGKVVIITARTEGEKLLARMRKDKLGKEAKIIGEVVKKPKGVWVRTKLGSLRPLLMLEGQQFPRIC</sequence>
<name>A0A7C6E9P4_UNCW3</name>
<dbReference type="CDD" id="cd02197">
    <property type="entry name" value="HypE"/>
    <property type="match status" value="1"/>
</dbReference>
<dbReference type="InterPro" id="IPR011854">
    <property type="entry name" value="HypE"/>
</dbReference>
<dbReference type="EMBL" id="DTLI01000049">
    <property type="protein sequence ID" value="HHS51634.1"/>
    <property type="molecule type" value="Genomic_DNA"/>
</dbReference>